<gene>
    <name evidence="2" type="ORF">I308_100831</name>
</gene>
<sequence>MLISEVGRVVASRFLRPGLGDGQICFRFSLGRRSPQQAFSSPPDDFDNAFSLVSARQLLSSVSSQQRQSPSPSSPPLPTRTSISPASTLHLSSPDFVSTPSSEHHS</sequence>
<comment type="caution">
    <text evidence="2">The sequence shown here is derived from an EMBL/GenBank/DDBJ whole genome shotgun (WGS) entry which is preliminary data.</text>
</comment>
<evidence type="ECO:0000256" key="1">
    <source>
        <dbReference type="SAM" id="MobiDB-lite"/>
    </source>
</evidence>
<organism evidence="2 3">
    <name type="scientific">Cryptococcus tetragattii IND107</name>
    <dbReference type="NCBI Taxonomy" id="1296105"/>
    <lineage>
        <taxon>Eukaryota</taxon>
        <taxon>Fungi</taxon>
        <taxon>Dikarya</taxon>
        <taxon>Basidiomycota</taxon>
        <taxon>Agaricomycotina</taxon>
        <taxon>Tremellomycetes</taxon>
        <taxon>Tremellales</taxon>
        <taxon>Cryptococcaceae</taxon>
        <taxon>Cryptococcus</taxon>
        <taxon>Cryptococcus gattii species complex</taxon>
    </lineage>
</organism>
<keyword evidence="3" id="KW-1185">Reference proteome</keyword>
<dbReference type="Proteomes" id="UP000054399">
    <property type="component" value="Unassembled WGS sequence"/>
</dbReference>
<dbReference type="GeneID" id="91987689"/>
<reference evidence="2 3" key="2">
    <citation type="submission" date="2024-01" db="EMBL/GenBank/DDBJ databases">
        <title>Comparative genomics of Cryptococcus and Kwoniella reveals pathogenesis evolution and contrasting modes of karyotype evolution via chromosome fusion or intercentromeric recombination.</title>
        <authorList>
            <person name="Coelho M.A."/>
            <person name="David-Palma M."/>
            <person name="Shea T."/>
            <person name="Bowers K."/>
            <person name="Mcginley-Smith S."/>
            <person name="Mohammad A.W."/>
            <person name="Gnirke A."/>
            <person name="Yurkov A.M."/>
            <person name="Nowrousian M."/>
            <person name="Sun S."/>
            <person name="Cuomo C.A."/>
            <person name="Heitman J."/>
        </authorList>
    </citation>
    <scope>NUCLEOTIDE SEQUENCE [LARGE SCALE GENOMIC DNA]</scope>
    <source>
        <strain evidence="2 3">IND107</strain>
    </source>
</reference>
<name>A0ABR3C5W7_9TREE</name>
<protein>
    <submittedName>
        <fullName evidence="2">Uncharacterized protein</fullName>
    </submittedName>
</protein>
<evidence type="ECO:0000313" key="3">
    <source>
        <dbReference type="Proteomes" id="UP000054399"/>
    </source>
</evidence>
<dbReference type="RefSeq" id="XP_066617296.1">
    <property type="nucleotide sequence ID" value="XM_066755395.1"/>
</dbReference>
<feature type="compositionally biased region" description="Polar residues" evidence="1">
    <location>
        <begin position="86"/>
        <end position="106"/>
    </location>
</feature>
<feature type="region of interest" description="Disordered" evidence="1">
    <location>
        <begin position="61"/>
        <end position="106"/>
    </location>
</feature>
<feature type="compositionally biased region" description="Low complexity" evidence="1">
    <location>
        <begin position="61"/>
        <end position="71"/>
    </location>
</feature>
<accession>A0ABR3C5W7</accession>
<proteinExistence type="predicted"/>
<evidence type="ECO:0000313" key="2">
    <source>
        <dbReference type="EMBL" id="KAL0256019.1"/>
    </source>
</evidence>
<reference evidence="3" key="1">
    <citation type="submission" date="2015-01" db="EMBL/GenBank/DDBJ databases">
        <title>The Genome Sequence of Cryptococcus gattii MMRL2647.</title>
        <authorList>
            <consortium name="The Broad Institute Genomics Platform"/>
            <person name="Cuomo C."/>
            <person name="Litvintseva A."/>
            <person name="Chen Y."/>
            <person name="Heitman J."/>
            <person name="Sun S."/>
            <person name="Springer D."/>
            <person name="Dromer F."/>
            <person name="Young S."/>
            <person name="Zeng Q."/>
            <person name="Gargeya S."/>
            <person name="Abouelleil A."/>
            <person name="Alvarado L."/>
            <person name="Chapman S.B."/>
            <person name="Gainer-Dewar J."/>
            <person name="Goldberg J."/>
            <person name="Griggs A."/>
            <person name="Gujja S."/>
            <person name="Hansen M."/>
            <person name="Howarth C."/>
            <person name="Imamovic A."/>
            <person name="Larimer J."/>
            <person name="Murphy C."/>
            <person name="Naylor J."/>
            <person name="Pearson M."/>
            <person name="Priest M."/>
            <person name="Roberts A."/>
            <person name="Saif S."/>
            <person name="Shea T."/>
            <person name="Sykes S."/>
            <person name="Wortman J."/>
            <person name="Nusbaum C."/>
            <person name="Birren B."/>
        </authorList>
    </citation>
    <scope>NUCLEOTIDE SEQUENCE [LARGE SCALE GENOMIC DNA]</scope>
    <source>
        <strain evidence="3">IND107</strain>
    </source>
</reference>
<dbReference type="EMBL" id="ATAM02000001">
    <property type="protein sequence ID" value="KAL0256019.1"/>
    <property type="molecule type" value="Genomic_DNA"/>
</dbReference>